<proteinExistence type="predicted"/>
<sequence>MSCRDEFATEENGVAEERILRDMHLARIADVWQYRRAVKYNEWVSEYNSRIDAMNKEAQQQHDFDENYITPWFKELEALDNELDGLLDRCKAGENVTPADWDAITAGKERKAIHIVHHDLPRETWPLPVRDRFPNVIALLMYN</sequence>
<dbReference type="OrthoDB" id="3784243at2759"/>
<name>A0A9P4X266_9PLEO</name>
<dbReference type="Proteomes" id="UP000758155">
    <property type="component" value="Unassembled WGS sequence"/>
</dbReference>
<protein>
    <submittedName>
        <fullName evidence="1">Uncharacterized protein</fullName>
    </submittedName>
</protein>
<comment type="caution">
    <text evidence="1">The sequence shown here is derived from an EMBL/GenBank/DDBJ whole genome shotgun (WGS) entry which is preliminary data.</text>
</comment>
<organism evidence="1 2">
    <name type="scientific">Didymella heteroderae</name>
    <dbReference type="NCBI Taxonomy" id="1769908"/>
    <lineage>
        <taxon>Eukaryota</taxon>
        <taxon>Fungi</taxon>
        <taxon>Dikarya</taxon>
        <taxon>Ascomycota</taxon>
        <taxon>Pezizomycotina</taxon>
        <taxon>Dothideomycetes</taxon>
        <taxon>Pleosporomycetidae</taxon>
        <taxon>Pleosporales</taxon>
        <taxon>Pleosporineae</taxon>
        <taxon>Didymellaceae</taxon>
        <taxon>Didymella</taxon>
    </lineage>
</organism>
<reference evidence="1" key="1">
    <citation type="submission" date="2019-04" db="EMBL/GenBank/DDBJ databases">
        <title>Sequencing of skin fungus with MAO and IRED activity.</title>
        <authorList>
            <person name="Marsaioli A.J."/>
            <person name="Bonatto J.M.C."/>
            <person name="Reis Junior O."/>
        </authorList>
    </citation>
    <scope>NUCLEOTIDE SEQUENCE</scope>
    <source>
        <strain evidence="1">28M1</strain>
    </source>
</reference>
<dbReference type="AlphaFoldDB" id="A0A9P4X266"/>
<evidence type="ECO:0000313" key="2">
    <source>
        <dbReference type="Proteomes" id="UP000758155"/>
    </source>
</evidence>
<gene>
    <name evidence="1" type="ORF">E8E12_011791</name>
</gene>
<dbReference type="EMBL" id="SWKV01000001">
    <property type="protein sequence ID" value="KAF3048423.1"/>
    <property type="molecule type" value="Genomic_DNA"/>
</dbReference>
<accession>A0A9P4X266</accession>
<keyword evidence="2" id="KW-1185">Reference proteome</keyword>
<evidence type="ECO:0000313" key="1">
    <source>
        <dbReference type="EMBL" id="KAF3048423.1"/>
    </source>
</evidence>